<feature type="transmembrane region" description="Helical" evidence="1">
    <location>
        <begin position="77"/>
        <end position="98"/>
    </location>
</feature>
<feature type="domain" description="Acyltransferase 3" evidence="2">
    <location>
        <begin position="5"/>
        <end position="319"/>
    </location>
</feature>
<evidence type="ECO:0000259" key="2">
    <source>
        <dbReference type="Pfam" id="PF01757"/>
    </source>
</evidence>
<organism evidence="3 4">
    <name type="scientific">Hymenobacter fodinae</name>
    <dbReference type="NCBI Taxonomy" id="2510796"/>
    <lineage>
        <taxon>Bacteria</taxon>
        <taxon>Pseudomonadati</taxon>
        <taxon>Bacteroidota</taxon>
        <taxon>Cytophagia</taxon>
        <taxon>Cytophagales</taxon>
        <taxon>Hymenobacteraceae</taxon>
        <taxon>Hymenobacter</taxon>
    </lineage>
</organism>
<dbReference type="EMBL" id="SRLA01000003">
    <property type="protein sequence ID" value="TGE06222.1"/>
    <property type="molecule type" value="Genomic_DNA"/>
</dbReference>
<proteinExistence type="predicted"/>
<dbReference type="PANTHER" id="PTHR23028">
    <property type="entry name" value="ACETYLTRANSFERASE"/>
    <property type="match status" value="1"/>
</dbReference>
<dbReference type="GO" id="GO:0009103">
    <property type="term" value="P:lipopolysaccharide biosynthetic process"/>
    <property type="evidence" value="ECO:0007669"/>
    <property type="project" value="TreeGrafter"/>
</dbReference>
<protein>
    <submittedName>
        <fullName evidence="3">Acyltransferase</fullName>
    </submittedName>
</protein>
<keyword evidence="1" id="KW-0812">Transmembrane</keyword>
<dbReference type="Pfam" id="PF01757">
    <property type="entry name" value="Acyl_transf_3"/>
    <property type="match status" value="1"/>
</dbReference>
<evidence type="ECO:0000313" key="4">
    <source>
        <dbReference type="Proteomes" id="UP000298337"/>
    </source>
</evidence>
<name>A0A4Z0P3U6_9BACT</name>
<feature type="transmembrane region" description="Helical" evidence="1">
    <location>
        <begin position="181"/>
        <end position="201"/>
    </location>
</feature>
<keyword evidence="3" id="KW-0808">Transferase</keyword>
<accession>A0A4Z0P3U6</accession>
<comment type="caution">
    <text evidence="3">The sequence shown here is derived from an EMBL/GenBank/DDBJ whole genome shotgun (WGS) entry which is preliminary data.</text>
</comment>
<dbReference type="PANTHER" id="PTHR23028:SF53">
    <property type="entry name" value="ACYL_TRANSF_3 DOMAIN-CONTAINING PROTEIN"/>
    <property type="match status" value="1"/>
</dbReference>
<evidence type="ECO:0000313" key="3">
    <source>
        <dbReference type="EMBL" id="TGE06222.1"/>
    </source>
</evidence>
<dbReference type="InterPro" id="IPR050879">
    <property type="entry name" value="Acyltransferase_3"/>
</dbReference>
<keyword evidence="1" id="KW-0472">Membrane</keyword>
<dbReference type="AlphaFoldDB" id="A0A4Z0P3U6"/>
<keyword evidence="3" id="KW-0012">Acyltransferase</keyword>
<evidence type="ECO:0000256" key="1">
    <source>
        <dbReference type="SAM" id="Phobius"/>
    </source>
</evidence>
<dbReference type="RefSeq" id="WP_135435013.1">
    <property type="nucleotide sequence ID" value="NZ_SRLA01000003.1"/>
</dbReference>
<feature type="transmembrane region" description="Helical" evidence="1">
    <location>
        <begin position="213"/>
        <end position="231"/>
    </location>
</feature>
<gene>
    <name evidence="3" type="ORF">EU556_15300</name>
</gene>
<keyword evidence="4" id="KW-1185">Reference proteome</keyword>
<dbReference type="Proteomes" id="UP000298337">
    <property type="component" value="Unassembled WGS sequence"/>
</dbReference>
<feature type="transmembrane region" description="Helical" evidence="1">
    <location>
        <begin position="140"/>
        <end position="169"/>
    </location>
</feature>
<dbReference type="GO" id="GO:0016747">
    <property type="term" value="F:acyltransferase activity, transferring groups other than amino-acyl groups"/>
    <property type="evidence" value="ECO:0007669"/>
    <property type="project" value="InterPro"/>
</dbReference>
<dbReference type="InterPro" id="IPR002656">
    <property type="entry name" value="Acyl_transf_3_dom"/>
</dbReference>
<feature type="transmembrane region" description="Helical" evidence="1">
    <location>
        <begin position="282"/>
        <end position="301"/>
    </location>
</feature>
<keyword evidence="1" id="KW-1133">Transmembrane helix</keyword>
<feature type="transmembrane region" description="Helical" evidence="1">
    <location>
        <begin position="35"/>
        <end position="56"/>
    </location>
</feature>
<reference evidence="3 4" key="1">
    <citation type="submission" date="2019-04" db="EMBL/GenBank/DDBJ databases">
        <authorList>
            <person name="Feng G."/>
            <person name="Zhang J."/>
            <person name="Zhu H."/>
        </authorList>
    </citation>
    <scope>NUCLEOTIDE SEQUENCE [LARGE SCALE GENOMIC DNA]</scope>
    <source>
        <strain evidence="3 4">92R-1</strain>
    </source>
</reference>
<dbReference type="GO" id="GO:0016020">
    <property type="term" value="C:membrane"/>
    <property type="evidence" value="ECO:0007669"/>
    <property type="project" value="TreeGrafter"/>
</dbReference>
<sequence length="378" mass="43233">MRYIKQLDAMRAIAILFVFCNHACPEGSLLYKASTIVSGPDIFFTISGFLITAILFKYKNALTDNTLSKSDIFKDFFIKRVLRIFPAYYLAILLTYLINQEAVNNILPYLTFTANYSIYTYQEWGRLAHLWSMSVEQQFYLLWPFALVLTPHKFLPYIICLFITIGLYSQQVTPFPDFAEVLPQTCFDALGLGALLAWVISYQPTHFPKAYRVLTVLAILSAAIIVVKTAVKLPVLTIIHQRTLVSLITVWLIGYFIKNIEIEGGKLGYIFNNKYLITLGKVSYGFYLFHLTVLFFCYEALQPFNNKLSAHLSIAGTREFYVTESLLLLIGLAWVSWKYFELPIYALQKHLLPAGRKARRAQERQGIQPSTALTEVAN</sequence>
<feature type="transmembrane region" description="Helical" evidence="1">
    <location>
        <begin position="243"/>
        <end position="262"/>
    </location>
</feature>
<dbReference type="OrthoDB" id="9796461at2"/>